<accession>A0A914R9Q7</accession>
<feature type="signal peptide" evidence="1">
    <location>
        <begin position="1"/>
        <end position="16"/>
    </location>
</feature>
<keyword evidence="3" id="KW-1185">Reference proteome</keyword>
<organism evidence="3 4">
    <name type="scientific">Parascaris equorum</name>
    <name type="common">Equine roundworm</name>
    <dbReference type="NCBI Taxonomy" id="6256"/>
    <lineage>
        <taxon>Eukaryota</taxon>
        <taxon>Metazoa</taxon>
        <taxon>Ecdysozoa</taxon>
        <taxon>Nematoda</taxon>
        <taxon>Chromadorea</taxon>
        <taxon>Rhabditida</taxon>
        <taxon>Spirurina</taxon>
        <taxon>Ascaridomorpha</taxon>
        <taxon>Ascaridoidea</taxon>
        <taxon>Ascarididae</taxon>
        <taxon>Parascaris</taxon>
    </lineage>
</organism>
<evidence type="ECO:0000313" key="4">
    <source>
        <dbReference type="WBParaSite" id="PEQ_0000340201-mRNA-1"/>
    </source>
</evidence>
<sequence>MIVVIWAAVLCPLAAPAFTPCYAKKEAVTMISTCFDLSSKSQLGGSCDRNFDCEHKGSICLRGRCRCHPHYIEVVDEKGHNPRCKRCNTINFLISI</sequence>
<dbReference type="AlphaFoldDB" id="A0A914R9Q7"/>
<feature type="domain" description="EB" evidence="2">
    <location>
        <begin position="31"/>
        <end position="74"/>
    </location>
</feature>
<reference evidence="4" key="1">
    <citation type="submission" date="2022-11" db="UniProtKB">
        <authorList>
            <consortium name="WormBaseParasite"/>
        </authorList>
    </citation>
    <scope>IDENTIFICATION</scope>
</reference>
<evidence type="ECO:0000256" key="1">
    <source>
        <dbReference type="SAM" id="SignalP"/>
    </source>
</evidence>
<keyword evidence="1" id="KW-0732">Signal</keyword>
<dbReference type="WBParaSite" id="PEQ_0000340201-mRNA-1">
    <property type="protein sequence ID" value="PEQ_0000340201-mRNA-1"/>
    <property type="gene ID" value="PEQ_0000340201"/>
</dbReference>
<evidence type="ECO:0000313" key="3">
    <source>
        <dbReference type="Proteomes" id="UP000887564"/>
    </source>
</evidence>
<name>A0A914R9Q7_PAREQ</name>
<evidence type="ECO:0000259" key="2">
    <source>
        <dbReference type="Pfam" id="PF01683"/>
    </source>
</evidence>
<proteinExistence type="predicted"/>
<dbReference type="Proteomes" id="UP000887564">
    <property type="component" value="Unplaced"/>
</dbReference>
<feature type="chain" id="PRO_5037041878" evidence="1">
    <location>
        <begin position="17"/>
        <end position="96"/>
    </location>
</feature>
<dbReference type="Pfam" id="PF01683">
    <property type="entry name" value="EB"/>
    <property type="match status" value="1"/>
</dbReference>
<protein>
    <submittedName>
        <fullName evidence="4">EB domain-containing protein</fullName>
    </submittedName>
</protein>
<dbReference type="InterPro" id="IPR006149">
    <property type="entry name" value="EB_dom"/>
</dbReference>